<evidence type="ECO:0000256" key="5">
    <source>
        <dbReference type="SAM" id="Phobius"/>
    </source>
</evidence>
<feature type="transmembrane region" description="Helical" evidence="5">
    <location>
        <begin position="872"/>
        <end position="900"/>
    </location>
</feature>
<proteinExistence type="predicted"/>
<comment type="caution">
    <text evidence="7">The sequence shown here is derived from an EMBL/GenBank/DDBJ whole genome shotgun (WGS) entry which is preliminary data.</text>
</comment>
<evidence type="ECO:0000256" key="2">
    <source>
        <dbReference type="ARBA" id="ARBA00022692"/>
    </source>
</evidence>
<dbReference type="Pfam" id="PF04547">
    <property type="entry name" value="Anoctamin"/>
    <property type="match status" value="1"/>
</dbReference>
<keyword evidence="4 5" id="KW-0472">Membrane</keyword>
<feature type="transmembrane region" description="Helical" evidence="5">
    <location>
        <begin position="921"/>
        <end position="947"/>
    </location>
</feature>
<organism evidence="7 8">
    <name type="scientific">Blepharisma stoltei</name>
    <dbReference type="NCBI Taxonomy" id="1481888"/>
    <lineage>
        <taxon>Eukaryota</taxon>
        <taxon>Sar</taxon>
        <taxon>Alveolata</taxon>
        <taxon>Ciliophora</taxon>
        <taxon>Postciliodesmatophora</taxon>
        <taxon>Heterotrichea</taxon>
        <taxon>Heterotrichida</taxon>
        <taxon>Blepharismidae</taxon>
        <taxon>Blepharisma</taxon>
    </lineage>
</organism>
<accession>A0AAU9ICT3</accession>
<evidence type="ECO:0000256" key="3">
    <source>
        <dbReference type="ARBA" id="ARBA00022989"/>
    </source>
</evidence>
<dbReference type="PANTHER" id="PTHR12308:SF73">
    <property type="entry name" value="ANOCTAMIN"/>
    <property type="match status" value="1"/>
</dbReference>
<evidence type="ECO:0000256" key="1">
    <source>
        <dbReference type="ARBA" id="ARBA00004141"/>
    </source>
</evidence>
<evidence type="ECO:0000313" key="7">
    <source>
        <dbReference type="EMBL" id="CAG9311107.1"/>
    </source>
</evidence>
<keyword evidence="8" id="KW-1185">Reference proteome</keyword>
<dbReference type="PANTHER" id="PTHR12308">
    <property type="entry name" value="ANOCTAMIN"/>
    <property type="match status" value="1"/>
</dbReference>
<keyword evidence="3 5" id="KW-1133">Transmembrane helix</keyword>
<feature type="transmembrane region" description="Helical" evidence="5">
    <location>
        <begin position="693"/>
        <end position="713"/>
    </location>
</feature>
<dbReference type="AlphaFoldDB" id="A0AAU9ICT3"/>
<dbReference type="GO" id="GO:0005254">
    <property type="term" value="F:chloride channel activity"/>
    <property type="evidence" value="ECO:0007669"/>
    <property type="project" value="TreeGrafter"/>
</dbReference>
<reference evidence="7" key="1">
    <citation type="submission" date="2021-09" db="EMBL/GenBank/DDBJ databases">
        <authorList>
            <consortium name="AG Swart"/>
            <person name="Singh M."/>
            <person name="Singh A."/>
            <person name="Seah K."/>
            <person name="Emmerich C."/>
        </authorList>
    </citation>
    <scope>NUCLEOTIDE SEQUENCE</scope>
    <source>
        <strain evidence="7">ATCC30299</strain>
    </source>
</reference>
<feature type="transmembrane region" description="Helical" evidence="5">
    <location>
        <begin position="786"/>
        <end position="803"/>
    </location>
</feature>
<dbReference type="InterPro" id="IPR049452">
    <property type="entry name" value="Anoctamin_TM"/>
</dbReference>
<comment type="subcellular location">
    <subcellularLocation>
        <location evidence="1">Membrane</location>
        <topology evidence="1">Multi-pass membrane protein</topology>
    </subcellularLocation>
</comment>
<protein>
    <recommendedName>
        <fullName evidence="6">Anoctamin transmembrane domain-containing protein</fullName>
    </recommendedName>
</protein>
<name>A0AAU9ICT3_9CILI</name>
<keyword evidence="2 5" id="KW-0812">Transmembrane</keyword>
<sequence>MESELIKLKNQKARLMRQSILNQQAYEALLDEKNNLIDKIVDMENQIPEDFETEPDILVEEEDQLEKPKTIENDMLKNSLLYHGTVILTRVTALQRYFQGFFGSHSSPSHPINFVSVQNWEYVIVLPNPDFPTFLGRSITLFQAEKLFKKCFNPEYSQNMETLRNNQLVELSAYKKCLDLIPDVGKDKQFKYGGRIKKTQFNAFMDLGGPPKDVLTLIRNVLLVKLGIHLGLYTRQVISENGKYIYLLIYAHENELLKEAEAIEFNLQLEIGVTDLASLEPCDKSYRPYRVLTCPSDIKMLLKGLDEDYSEIMNSFRFNESEGQEYEPNGVTSQDWESYKMYLFQLRQGLDELKEVQLPFNQRMMYYQKLIRNCMDNVNASRFDKFKLKNLWDRLKLPKPIGAYCDYKQKIDPVTDEDKYSNLWRRHKIDQNERRSIFRNTDRLKLLQSLISRQVKLQYLQRKGAIIAHFPLTNKWELNGKENLANMTDDLNMNTIFSQVSIGYLNERKKHAQGLANIWKGDFFGRRIPLGKIRGYFGEKIGLYFAFLGFYSNALKIPGIIGLVVFIFQRSYPDDSNFVTVLNAFYCIFIATWATCLLEYWRRKENCLAIKWGQMDYEEDEVPRSQFRGETRRSPIDDDLEEVFFPAGKRRLYLMLTYFTSLLFILLVLGIVAGIIVLRWTLTDYLLYSGYDFAGPVCSVLNAFQVQIFNFIYGKLAIKLNDRENHRTQSSYENSLIIKTYTFQFINSFNSLFYIAFLKTSMEGCIVDDSNGKKVRKVGANCMGELYTQLISLFIVAFLKNAVELGWPYVQYRMKKNEFYLGEEERKKLLSLVSADEFGALRDEIDIQIQKPAYITREVDGTLGDYMELAVLFGYITLFAVAFPLSCSLSLLMCLCELQVDKYKLLYLVRRPQPMGARGIGTWWAIFNINCVIAIFTNVALLCFTMPTFDDWQVASDNIYATFAVFSICLIVFRSFLQKAIPDIPEKYLYVFKRHQNIEDRHLRGWEYSKGKVAGQMESGIDPKIYCTVKPENIIVS</sequence>
<dbReference type="Proteomes" id="UP001162131">
    <property type="component" value="Unassembled WGS sequence"/>
</dbReference>
<feature type="transmembrane region" description="Helical" evidence="5">
    <location>
        <begin position="652"/>
        <end position="681"/>
    </location>
</feature>
<gene>
    <name evidence="7" type="ORF">BSTOLATCC_MIC2809</name>
</gene>
<evidence type="ECO:0000313" key="8">
    <source>
        <dbReference type="Proteomes" id="UP001162131"/>
    </source>
</evidence>
<dbReference type="EMBL" id="CAJZBQ010000003">
    <property type="protein sequence ID" value="CAG9311107.1"/>
    <property type="molecule type" value="Genomic_DNA"/>
</dbReference>
<feature type="domain" description="Anoctamin transmembrane" evidence="6">
    <location>
        <begin position="533"/>
        <end position="989"/>
    </location>
</feature>
<feature type="transmembrane region" description="Helical" evidence="5">
    <location>
        <begin position="541"/>
        <end position="568"/>
    </location>
</feature>
<dbReference type="InterPro" id="IPR007632">
    <property type="entry name" value="Anoctamin"/>
</dbReference>
<dbReference type="GO" id="GO:0016020">
    <property type="term" value="C:membrane"/>
    <property type="evidence" value="ECO:0007669"/>
    <property type="project" value="UniProtKB-SubCell"/>
</dbReference>
<feature type="transmembrane region" description="Helical" evidence="5">
    <location>
        <begin position="580"/>
        <end position="601"/>
    </location>
</feature>
<evidence type="ECO:0000259" key="6">
    <source>
        <dbReference type="Pfam" id="PF04547"/>
    </source>
</evidence>
<feature type="transmembrane region" description="Helical" evidence="5">
    <location>
        <begin position="959"/>
        <end position="977"/>
    </location>
</feature>
<evidence type="ECO:0000256" key="4">
    <source>
        <dbReference type="ARBA" id="ARBA00023136"/>
    </source>
</evidence>